<geneLocation type="plasmid" evidence="2">
    <name>unnamed3</name>
</geneLocation>
<keyword evidence="1" id="KW-0812">Transmembrane</keyword>
<dbReference type="EMBL" id="CP016618">
    <property type="protein sequence ID" value="ANY83855.1"/>
    <property type="molecule type" value="Genomic_DNA"/>
</dbReference>
<gene>
    <name evidence="2" type="ORF">BB934_37195</name>
</gene>
<feature type="transmembrane region" description="Helical" evidence="1">
    <location>
        <begin position="720"/>
        <end position="740"/>
    </location>
</feature>
<dbReference type="SUPFAM" id="SSF53335">
    <property type="entry name" value="S-adenosyl-L-methionine-dependent methyltransferases"/>
    <property type="match status" value="1"/>
</dbReference>
<dbReference type="SUPFAM" id="SSF103473">
    <property type="entry name" value="MFS general substrate transporter"/>
    <property type="match status" value="1"/>
</dbReference>
<feature type="transmembrane region" description="Helical" evidence="1">
    <location>
        <begin position="66"/>
        <end position="86"/>
    </location>
</feature>
<feature type="transmembrane region" description="Helical" evidence="1">
    <location>
        <begin position="32"/>
        <end position="54"/>
    </location>
</feature>
<dbReference type="KEGG" id="moc:BB934_37195"/>
<feature type="transmembrane region" description="Helical" evidence="1">
    <location>
        <begin position="624"/>
        <end position="643"/>
    </location>
</feature>
<feature type="transmembrane region" description="Helical" evidence="1">
    <location>
        <begin position="141"/>
        <end position="160"/>
    </location>
</feature>
<dbReference type="AlphaFoldDB" id="A0A1B2EV62"/>
<feature type="transmembrane region" description="Helical" evidence="1">
    <location>
        <begin position="166"/>
        <end position="182"/>
    </location>
</feature>
<evidence type="ECO:0000256" key="1">
    <source>
        <dbReference type="SAM" id="Phobius"/>
    </source>
</evidence>
<protein>
    <submittedName>
        <fullName evidence="2">Spermidine synthase</fullName>
    </submittedName>
</protein>
<organism evidence="2">
    <name type="scientific">Microvirga ossetica</name>
    <dbReference type="NCBI Taxonomy" id="1882682"/>
    <lineage>
        <taxon>Bacteria</taxon>
        <taxon>Pseudomonadati</taxon>
        <taxon>Pseudomonadota</taxon>
        <taxon>Alphaproteobacteria</taxon>
        <taxon>Hyphomicrobiales</taxon>
        <taxon>Methylobacteriaceae</taxon>
        <taxon>Microvirga</taxon>
    </lineage>
</organism>
<dbReference type="InterPro" id="IPR029063">
    <property type="entry name" value="SAM-dependent_MTases_sf"/>
</dbReference>
<proteinExistence type="predicted"/>
<keyword evidence="1" id="KW-0472">Membrane</keyword>
<name>A0A1B2EV62_9HYPH</name>
<dbReference type="Gene3D" id="3.40.50.150">
    <property type="entry name" value="Vaccinia Virus protein VP39"/>
    <property type="match status" value="1"/>
</dbReference>
<feature type="transmembrane region" description="Helical" evidence="1">
    <location>
        <begin position="752"/>
        <end position="774"/>
    </location>
</feature>
<feature type="transmembrane region" description="Helical" evidence="1">
    <location>
        <begin position="189"/>
        <end position="209"/>
    </location>
</feature>
<feature type="transmembrane region" description="Helical" evidence="1">
    <location>
        <begin position="106"/>
        <end position="129"/>
    </location>
</feature>
<evidence type="ECO:0000313" key="2">
    <source>
        <dbReference type="EMBL" id="ANY83855.1"/>
    </source>
</evidence>
<keyword evidence="1" id="KW-1133">Transmembrane helix</keyword>
<keyword evidence="2" id="KW-0614">Plasmid</keyword>
<dbReference type="InterPro" id="IPR036259">
    <property type="entry name" value="MFS_trans_sf"/>
</dbReference>
<sequence>MALLIAIGILAGAALAYEILLARLFSILLWHHFAYMMISVALLGIGASGTALAFARGARTSSSFGFGFTGCAVLFAISTVGGFALAQRVPFNPLEVIWDVHQQLHLARIYLLLALPFFASGAAIGLAFIHYSDRIATIYRADLLGAGAGALLTVALLYVLPPQECLRIIGGLGFVAATLAALDSGARRSAAALAALAVISTVAWPSSWLQLQPSPYKGLSVALTAPDARVLAQRSNPLGLLTVVESPVVPFRYAPGLSLSAMSEPPMQLGVFTDAEAPTFITRSTGDKSALEFLDQQTTALPYHLLKAPRTLILGAGGGADVLNALYHDAARIDALELNPDLVDLVRGPFSAFAGGIYQREGVTVHIAEARSFVEASRQRWDLIQLALLDSFTAAAAGVQALGESPLYTVEALQAYYGHLAPGGLLAITRWLLAPPRDAIKLFATAAVALEQRGVSSPGAQLAMIHSWNTATLLMKNGPFNAADIAAIRAFAVARSFDVAWYPGMAEAEANRFNQVAEPYLYRAAVAVLGPARERFLNDYRFYIVPATDDRPYFFRSFKWALLPELLAQRAQGGLTQVDAGYLVLLATLLQSAIASLVLILLPLAVLRAKHSNRKPGAVARWQVVLYFSALGFGFMFIEISFIQRFTLFLGHPLAAIAVVLAAFLVFAGLGSGIAAPLASRRQAVIVIAVVGIIAFAGIYLIGLPVLLPSLVSLPAPLKTAIALVLIAPLGFAMGLPFPLGLERISAEAPDLVPWAWGINGCASVVGAVLASILAMHIGLTLVVCLALALYAVAALTLMTETPRTLKETLSGSDAPGAT</sequence>
<feature type="transmembrane region" description="Helical" evidence="1">
    <location>
        <begin position="655"/>
        <end position="678"/>
    </location>
</feature>
<accession>A0A1B2EV62</accession>
<dbReference type="CDD" id="cd02440">
    <property type="entry name" value="AdoMet_MTases"/>
    <property type="match status" value="1"/>
</dbReference>
<feature type="transmembrane region" description="Helical" evidence="1">
    <location>
        <begin position="580"/>
        <end position="604"/>
    </location>
</feature>
<reference evidence="2" key="1">
    <citation type="submission" date="2016-07" db="EMBL/GenBank/DDBJ databases">
        <title>Microvirga ossetica sp. nov. a new species of rhizobia isolated from root nodules of the legume species Vicia alpestris Steven originated from North Ossetia region in the Caucasus.</title>
        <authorList>
            <person name="Safronova V.I."/>
            <person name="Kuznetsova I.G."/>
            <person name="Sazanova A.L."/>
            <person name="Belimov A."/>
            <person name="Andronov E."/>
            <person name="Osledkin Y.S."/>
            <person name="Onishchuk O.P."/>
            <person name="Kurchak O.N."/>
            <person name="Shaposhnikov A.I."/>
            <person name="Willems A."/>
            <person name="Tikhonovich I.A."/>
        </authorList>
    </citation>
    <scope>NUCLEOTIDE SEQUENCE [LARGE SCALE GENOMIC DNA]</scope>
    <source>
        <strain evidence="2">V5/3M</strain>
        <plasmid evidence="2">unnamed3</plasmid>
    </source>
</reference>
<feature type="transmembrane region" description="Helical" evidence="1">
    <location>
        <begin position="685"/>
        <end position="708"/>
    </location>
</feature>
<feature type="transmembrane region" description="Helical" evidence="1">
    <location>
        <begin position="780"/>
        <end position="799"/>
    </location>
</feature>